<dbReference type="Gene3D" id="3.40.50.300">
    <property type="entry name" value="P-loop containing nucleotide triphosphate hydrolases"/>
    <property type="match status" value="2"/>
</dbReference>
<feature type="transmembrane region" description="Helical" evidence="2">
    <location>
        <begin position="85"/>
        <end position="102"/>
    </location>
</feature>
<feature type="transmembrane region" description="Helical" evidence="2">
    <location>
        <begin position="39"/>
        <end position="56"/>
    </location>
</feature>
<evidence type="ECO:0000313" key="4">
    <source>
        <dbReference type="EMBL" id="AUT60251.1"/>
    </source>
</evidence>
<dbReference type="InterPro" id="IPR003593">
    <property type="entry name" value="AAA+_ATPase"/>
</dbReference>
<dbReference type="SMART" id="SM00382">
    <property type="entry name" value="AAA"/>
    <property type="match status" value="2"/>
</dbReference>
<dbReference type="RefSeq" id="WP_081920892.1">
    <property type="nucleotide sequence ID" value="NZ_CP026111.1"/>
</dbReference>
<dbReference type="SUPFAM" id="SSF52540">
    <property type="entry name" value="P-loop containing nucleoside triphosphate hydrolases"/>
    <property type="match status" value="2"/>
</dbReference>
<keyword evidence="2" id="KW-0472">Membrane</keyword>
<proteinExistence type="predicted"/>
<organism evidence="4 5">
    <name type="scientific">Paraburkholderia terrae</name>
    <dbReference type="NCBI Taxonomy" id="311230"/>
    <lineage>
        <taxon>Bacteria</taxon>
        <taxon>Pseudomonadati</taxon>
        <taxon>Pseudomonadota</taxon>
        <taxon>Betaproteobacteria</taxon>
        <taxon>Burkholderiales</taxon>
        <taxon>Burkholderiaceae</taxon>
        <taxon>Paraburkholderia</taxon>
    </lineage>
</organism>
<keyword evidence="2" id="KW-0812">Transmembrane</keyword>
<name>A0A2I8ELQ4_9BURK</name>
<dbReference type="CDD" id="cd19481">
    <property type="entry name" value="RecA-like_protease"/>
    <property type="match status" value="2"/>
</dbReference>
<protein>
    <submittedName>
        <fullName evidence="4">AAA family ATPase</fullName>
    </submittedName>
</protein>
<sequence>MIGFVVVFVQTLCLGLPVYWGAMMLASVCGYYHPVGANGFKFMVWTVVAASAIVFVSARRWVWTQVAFAVLTLGMMRLLIAGNAYSLYAVLVWCVGLLLMAFERKRQKRRVSQSQMRPVQASVQQSGSPAPETQHGQTDYSYSHLVQRARYNFSDIVGMADTKKRLLAAAKEILASQDGYTGKALRKSPNRSRNGMLLFGEPGNGKTLFAEALAGELNAAFLMVSYADVASKWINETPQKIRAVFEQARRMPGCVLFFDEFDSLIKARDSGQTHSMDRDNVNVVLSEIVALRGTSVVLVAASNFIDSSLVDQAAIREGRFDYKIEVPPPDFEARKAILDKSIYTALGRGSVDAETVASLAQRWEGFSASRLDSLGGQLREMRDEGVSGRGRVTFDVAMQAMRLLQGRKGKLPEGVKPISEIIMPAQSRDALRDLAFRMKNVFNLEKIGGRIPTGLVFAGPPGTGKTQAAMSLAKESGYAFLATTGAQIIAQPDSWDRLVREARDIRPTVVLLDEGEDLSRDRRHSAVAALTNKILTTLDGAEGRVRDVVYILATNHYDQIDPALARGGRFEETIMFDVPVEEDMTQYVRTRLKQLAGRNYVIMPGTRGRLNVLLTGQSIADADAVLQKTIDAAAVRALRESVSEIRAADVDLAVASVFACRNARQ</sequence>
<dbReference type="Pfam" id="PF00004">
    <property type="entry name" value="AAA"/>
    <property type="match status" value="2"/>
</dbReference>
<reference evidence="4 5" key="1">
    <citation type="submission" date="2018-01" db="EMBL/GenBank/DDBJ databases">
        <title>Species boundaries and ecological features among Paraburkholderia terrae DSMZ17804T, P. hospita DSMZ17164T and P. caribensis DSMZ13236T.</title>
        <authorList>
            <person name="Pratama A.A."/>
        </authorList>
    </citation>
    <scope>NUCLEOTIDE SEQUENCE [LARGE SCALE GENOMIC DNA]</scope>
    <source>
        <strain evidence="4 5">DSM 17804</strain>
    </source>
</reference>
<evidence type="ECO:0000256" key="2">
    <source>
        <dbReference type="SAM" id="Phobius"/>
    </source>
</evidence>
<dbReference type="Gene3D" id="1.10.8.60">
    <property type="match status" value="1"/>
</dbReference>
<evidence type="ECO:0000313" key="5">
    <source>
        <dbReference type="Proteomes" id="UP000243502"/>
    </source>
</evidence>
<accession>A0A2I8ELQ4</accession>
<feature type="transmembrane region" description="Helical" evidence="2">
    <location>
        <begin position="12"/>
        <end position="33"/>
    </location>
</feature>
<dbReference type="EMBL" id="CP026111">
    <property type="protein sequence ID" value="AUT60251.1"/>
    <property type="molecule type" value="Genomic_DNA"/>
</dbReference>
<gene>
    <name evidence="4" type="ORF">C2L65_12025</name>
</gene>
<dbReference type="InterPro" id="IPR027417">
    <property type="entry name" value="P-loop_NTPase"/>
</dbReference>
<dbReference type="PANTHER" id="PTHR23077">
    <property type="entry name" value="AAA-FAMILY ATPASE"/>
    <property type="match status" value="1"/>
</dbReference>
<dbReference type="KEGG" id="pter:C2L65_12025"/>
<dbReference type="InterPro" id="IPR003959">
    <property type="entry name" value="ATPase_AAA_core"/>
</dbReference>
<dbReference type="InterPro" id="IPR050168">
    <property type="entry name" value="AAA_ATPase_domain"/>
</dbReference>
<evidence type="ECO:0000256" key="1">
    <source>
        <dbReference type="SAM" id="MobiDB-lite"/>
    </source>
</evidence>
<feature type="region of interest" description="Disordered" evidence="1">
    <location>
        <begin position="112"/>
        <end position="137"/>
    </location>
</feature>
<dbReference type="GO" id="GO:0005524">
    <property type="term" value="F:ATP binding"/>
    <property type="evidence" value="ECO:0007669"/>
    <property type="project" value="UniProtKB-KW"/>
</dbReference>
<feature type="domain" description="AAA+ ATPase" evidence="3">
    <location>
        <begin position="192"/>
        <end position="330"/>
    </location>
</feature>
<feature type="domain" description="AAA+ ATPase" evidence="3">
    <location>
        <begin position="451"/>
        <end position="580"/>
    </location>
</feature>
<dbReference type="OrthoDB" id="9802352at2"/>
<dbReference type="GO" id="GO:0016887">
    <property type="term" value="F:ATP hydrolysis activity"/>
    <property type="evidence" value="ECO:0007669"/>
    <property type="project" value="InterPro"/>
</dbReference>
<evidence type="ECO:0000259" key="3">
    <source>
        <dbReference type="SMART" id="SM00382"/>
    </source>
</evidence>
<dbReference type="Proteomes" id="UP000243502">
    <property type="component" value="Chromosome 1"/>
</dbReference>
<keyword evidence="2" id="KW-1133">Transmembrane helix</keyword>
<dbReference type="AlphaFoldDB" id="A0A2I8ELQ4"/>